<dbReference type="CDD" id="cd23767">
    <property type="entry name" value="IQCD"/>
    <property type="match status" value="1"/>
</dbReference>
<keyword evidence="8" id="KW-1185">Reference proteome</keyword>
<evidence type="ECO:0000313" key="7">
    <source>
        <dbReference type="EnsemblPlants" id="Pp3c4_3290V3.1"/>
    </source>
</evidence>
<dbReference type="InterPro" id="IPR025064">
    <property type="entry name" value="DUF4005"/>
</dbReference>
<dbReference type="EnsemblPlants" id="Pp3c4_3290V3.1">
    <property type="protein sequence ID" value="Pp3c4_3290V3.1"/>
    <property type="gene ID" value="Pp3c4_3290"/>
</dbReference>
<dbReference type="PROSITE" id="PS50096">
    <property type="entry name" value="IQ"/>
    <property type="match status" value="2"/>
</dbReference>
<feature type="compositionally biased region" description="Polar residues" evidence="4">
    <location>
        <begin position="381"/>
        <end position="391"/>
    </location>
</feature>
<evidence type="ECO:0000313" key="8">
    <source>
        <dbReference type="Proteomes" id="UP000006727"/>
    </source>
</evidence>
<protein>
    <recommendedName>
        <fullName evidence="5">DUF4005 domain-containing protein</fullName>
    </recommendedName>
</protein>
<evidence type="ECO:0000256" key="1">
    <source>
        <dbReference type="ARBA" id="ARBA00022860"/>
    </source>
</evidence>
<accession>A0A2K1KM12</accession>
<feature type="compositionally biased region" description="Basic and acidic residues" evidence="4">
    <location>
        <begin position="19"/>
        <end position="32"/>
    </location>
</feature>
<evidence type="ECO:0000313" key="6">
    <source>
        <dbReference type="EMBL" id="PNR54818.1"/>
    </source>
</evidence>
<reference evidence="6 8" key="1">
    <citation type="journal article" date="2008" name="Science">
        <title>The Physcomitrella genome reveals evolutionary insights into the conquest of land by plants.</title>
        <authorList>
            <person name="Rensing S."/>
            <person name="Lang D."/>
            <person name="Zimmer A."/>
            <person name="Terry A."/>
            <person name="Salamov A."/>
            <person name="Shapiro H."/>
            <person name="Nishiyama T."/>
            <person name="Perroud P.-F."/>
            <person name="Lindquist E."/>
            <person name="Kamisugi Y."/>
            <person name="Tanahashi T."/>
            <person name="Sakakibara K."/>
            <person name="Fujita T."/>
            <person name="Oishi K."/>
            <person name="Shin-I T."/>
            <person name="Kuroki Y."/>
            <person name="Toyoda A."/>
            <person name="Suzuki Y."/>
            <person name="Hashimoto A."/>
            <person name="Yamaguchi K."/>
            <person name="Sugano A."/>
            <person name="Kohara Y."/>
            <person name="Fujiyama A."/>
            <person name="Anterola A."/>
            <person name="Aoki S."/>
            <person name="Ashton N."/>
            <person name="Barbazuk W.B."/>
            <person name="Barker E."/>
            <person name="Bennetzen J."/>
            <person name="Bezanilla M."/>
            <person name="Blankenship R."/>
            <person name="Cho S.H."/>
            <person name="Dutcher S."/>
            <person name="Estelle M."/>
            <person name="Fawcett J.A."/>
            <person name="Gundlach H."/>
            <person name="Hanada K."/>
            <person name="Heyl A."/>
            <person name="Hicks K.A."/>
            <person name="Hugh J."/>
            <person name="Lohr M."/>
            <person name="Mayer K."/>
            <person name="Melkozernov A."/>
            <person name="Murata T."/>
            <person name="Nelson D."/>
            <person name="Pils B."/>
            <person name="Prigge M."/>
            <person name="Reiss B."/>
            <person name="Renner T."/>
            <person name="Rombauts S."/>
            <person name="Rushton P."/>
            <person name="Sanderfoot A."/>
            <person name="Schween G."/>
            <person name="Shiu S.-H."/>
            <person name="Stueber K."/>
            <person name="Theodoulou F.L."/>
            <person name="Tu H."/>
            <person name="Van de Peer Y."/>
            <person name="Verrier P.J."/>
            <person name="Waters E."/>
            <person name="Wood A."/>
            <person name="Yang L."/>
            <person name="Cove D."/>
            <person name="Cuming A."/>
            <person name="Hasebe M."/>
            <person name="Lucas S."/>
            <person name="Mishler D.B."/>
            <person name="Reski R."/>
            <person name="Grigoriev I."/>
            <person name="Quatrano R.S."/>
            <person name="Boore J.L."/>
        </authorList>
    </citation>
    <scope>NUCLEOTIDE SEQUENCE [LARGE SCALE GENOMIC DNA]</scope>
    <source>
        <strain evidence="7 8">cv. Gransden 2004</strain>
    </source>
</reference>
<feature type="compositionally biased region" description="Polar residues" evidence="4">
    <location>
        <begin position="534"/>
        <end position="554"/>
    </location>
</feature>
<dbReference type="InterPro" id="IPR000048">
    <property type="entry name" value="IQ_motif_EF-hand-BS"/>
</dbReference>
<dbReference type="PaxDb" id="3218-PP1S287_37V6.1"/>
<dbReference type="Gramene" id="Pp3c4_3290V3.1">
    <property type="protein sequence ID" value="Pp3c4_3290V3.1"/>
    <property type="gene ID" value="Pp3c4_3290"/>
</dbReference>
<dbReference type="STRING" id="3218.A0A2K1KM12"/>
<dbReference type="AlphaFoldDB" id="A0A2K1KM12"/>
<feature type="domain" description="DUF4005" evidence="5">
    <location>
        <begin position="453"/>
        <end position="515"/>
    </location>
</feature>
<organism evidence="6">
    <name type="scientific">Physcomitrium patens</name>
    <name type="common">Spreading-leaved earth moss</name>
    <name type="synonym">Physcomitrella patens</name>
    <dbReference type="NCBI Taxonomy" id="3218"/>
    <lineage>
        <taxon>Eukaryota</taxon>
        <taxon>Viridiplantae</taxon>
        <taxon>Streptophyta</taxon>
        <taxon>Embryophyta</taxon>
        <taxon>Bryophyta</taxon>
        <taxon>Bryophytina</taxon>
        <taxon>Bryopsida</taxon>
        <taxon>Funariidae</taxon>
        <taxon>Funariales</taxon>
        <taxon>Funariaceae</taxon>
        <taxon>Physcomitrium</taxon>
    </lineage>
</organism>
<feature type="compositionally biased region" description="Polar residues" evidence="4">
    <location>
        <begin position="335"/>
        <end position="353"/>
    </location>
</feature>
<sequence>MGKKGSTWFSAVKKAFRSPSKDKERDKERDVSKNVAKPVDSVGGLSAVEAPAVKPKSRRRWSFGKSSLQSSSTEVKDYAAEKKTEDYRLAPYRTPDMSLATSRSATPVHHILTHIYSAEDLAAIRIQAAFRAYLARRALRALKGLVRLQALVRGHTVRRQATITLRCMQALVRVQARVRARRVRMSEEGQAVQRQLRERRQLECRPRRSTDGGWDDSTQTAEEIQAKIQSKQKAALKRERALAYAFSHQLWKADPNQTSQLYIDCEPDKPHWGWSWLERWMAARPWENRVFDTASVSKDVFDSYSVKSADHHDYTPRKHTDGDPRLNKLQTLYQTQVPPPVQTASSRTESYSGNHHDARNGPAMSAPYGNGHGHSHSHHSPSTMQRTSSQGAFHPPVTPPSAYKSTPVLVRSASPRTSIRREDIEEGGSTVSAATARSMASGPRYGTRYSHAGSVMSRDDESLASFPSVPNYMQATQSAKAKVRSHSTPKQRPGTLEKDNSWSSKKRHSLPISENIVPNSGPIILRPFRPTPYAQRSPSLRNDQRSLSSLANESHQGDATPASSEVSGSKNKVPCIICDSSVNFTASVLQHS</sequence>
<proteinExistence type="inferred from homology"/>
<evidence type="ECO:0000256" key="2">
    <source>
        <dbReference type="ARBA" id="ARBA00024341"/>
    </source>
</evidence>
<name>A0A2K1KM12_PHYPA</name>
<dbReference type="PANTHER" id="PTHR32295:SF6">
    <property type="entry name" value="PROTEIN IQ-DOMAIN 18"/>
    <property type="match status" value="1"/>
</dbReference>
<feature type="compositionally biased region" description="Basic and acidic residues" evidence="4">
    <location>
        <begin position="197"/>
        <end position="210"/>
    </location>
</feature>
<feature type="compositionally biased region" description="Polar residues" evidence="4">
    <location>
        <begin position="561"/>
        <end position="570"/>
    </location>
</feature>
<gene>
    <name evidence="7" type="primary">LOC112281463</name>
    <name evidence="6" type="ORF">PHYPA_005711</name>
</gene>
<keyword evidence="1" id="KW-0112">Calmodulin-binding</keyword>
<dbReference type="Pfam" id="PF13178">
    <property type="entry name" value="DUF4005"/>
    <property type="match status" value="1"/>
</dbReference>
<dbReference type="SMART" id="SM00015">
    <property type="entry name" value="IQ"/>
    <property type="match status" value="2"/>
</dbReference>
<feature type="region of interest" description="Disordered" evidence="4">
    <location>
        <begin position="197"/>
        <end position="219"/>
    </location>
</feature>
<dbReference type="GO" id="GO:0005516">
    <property type="term" value="F:calmodulin binding"/>
    <property type="evidence" value="ECO:0007669"/>
    <property type="project" value="UniProtKB-KW"/>
</dbReference>
<comment type="subunit">
    <text evidence="3">Binds to multiple calmodulin (CaM) in the presence of Ca(2+) and CaM-like proteins.</text>
</comment>
<reference evidence="7" key="3">
    <citation type="submission" date="2020-12" db="UniProtKB">
        <authorList>
            <consortium name="EnsemblPlants"/>
        </authorList>
    </citation>
    <scope>IDENTIFICATION</scope>
</reference>
<reference evidence="6 8" key="2">
    <citation type="journal article" date="2018" name="Plant J.">
        <title>The Physcomitrella patens chromosome-scale assembly reveals moss genome structure and evolution.</title>
        <authorList>
            <person name="Lang D."/>
            <person name="Ullrich K.K."/>
            <person name="Murat F."/>
            <person name="Fuchs J."/>
            <person name="Jenkins J."/>
            <person name="Haas F.B."/>
            <person name="Piednoel M."/>
            <person name="Gundlach H."/>
            <person name="Van Bel M."/>
            <person name="Meyberg R."/>
            <person name="Vives C."/>
            <person name="Morata J."/>
            <person name="Symeonidi A."/>
            <person name="Hiss M."/>
            <person name="Muchero W."/>
            <person name="Kamisugi Y."/>
            <person name="Saleh O."/>
            <person name="Blanc G."/>
            <person name="Decker E.L."/>
            <person name="van Gessel N."/>
            <person name="Grimwood J."/>
            <person name="Hayes R.D."/>
            <person name="Graham S.W."/>
            <person name="Gunter L.E."/>
            <person name="McDaniel S.F."/>
            <person name="Hoernstein S.N.W."/>
            <person name="Larsson A."/>
            <person name="Li F.W."/>
            <person name="Perroud P.F."/>
            <person name="Phillips J."/>
            <person name="Ranjan P."/>
            <person name="Rokshar D.S."/>
            <person name="Rothfels C.J."/>
            <person name="Schneider L."/>
            <person name="Shu S."/>
            <person name="Stevenson D.W."/>
            <person name="Thummler F."/>
            <person name="Tillich M."/>
            <person name="Villarreal Aguilar J.C."/>
            <person name="Widiez T."/>
            <person name="Wong G.K."/>
            <person name="Wymore A."/>
            <person name="Zhang Y."/>
            <person name="Zimmer A.D."/>
            <person name="Quatrano R.S."/>
            <person name="Mayer K.F.X."/>
            <person name="Goodstein D."/>
            <person name="Casacuberta J.M."/>
            <person name="Vandepoele K."/>
            <person name="Reski R."/>
            <person name="Cuming A.C."/>
            <person name="Tuskan G.A."/>
            <person name="Maumus F."/>
            <person name="Salse J."/>
            <person name="Schmutz J."/>
            <person name="Rensing S.A."/>
        </authorList>
    </citation>
    <scope>NUCLEOTIDE SEQUENCE [LARGE SCALE GENOMIC DNA]</scope>
    <source>
        <strain evidence="7 8">cv. Gransden 2004</strain>
    </source>
</reference>
<dbReference type="Pfam" id="PF00612">
    <property type="entry name" value="IQ"/>
    <property type="match status" value="1"/>
</dbReference>
<feature type="region of interest" description="Disordered" evidence="4">
    <location>
        <begin position="335"/>
        <end position="445"/>
    </location>
</feature>
<feature type="region of interest" description="Disordered" evidence="4">
    <location>
        <begin position="474"/>
        <end position="570"/>
    </location>
</feature>
<feature type="region of interest" description="Disordered" evidence="4">
    <location>
        <begin position="1"/>
        <end position="66"/>
    </location>
</feature>
<evidence type="ECO:0000256" key="4">
    <source>
        <dbReference type="SAM" id="MobiDB-lite"/>
    </source>
</evidence>
<dbReference type="PANTHER" id="PTHR32295">
    <property type="entry name" value="IQ-DOMAIN 5-RELATED"/>
    <property type="match status" value="1"/>
</dbReference>
<dbReference type="Proteomes" id="UP000006727">
    <property type="component" value="Chromosome 4"/>
</dbReference>
<comment type="similarity">
    <text evidence="2">Belongs to the IQD family.</text>
</comment>
<dbReference type="FunCoup" id="A0A2K1KM12">
    <property type="interactions" value="493"/>
</dbReference>
<evidence type="ECO:0000256" key="3">
    <source>
        <dbReference type="ARBA" id="ARBA00024378"/>
    </source>
</evidence>
<evidence type="ECO:0000259" key="5">
    <source>
        <dbReference type="Pfam" id="PF13178"/>
    </source>
</evidence>
<dbReference type="EMBL" id="ABEU02000004">
    <property type="protein sequence ID" value="PNR54818.1"/>
    <property type="molecule type" value="Genomic_DNA"/>
</dbReference>